<comment type="caution">
    <text evidence="5">The sequence shown here is derived from an EMBL/GenBank/DDBJ whole genome shotgun (WGS) entry which is preliminary data.</text>
</comment>
<evidence type="ECO:0000313" key="6">
    <source>
        <dbReference type="Proteomes" id="UP000518188"/>
    </source>
</evidence>
<evidence type="ECO:0000259" key="4">
    <source>
        <dbReference type="Pfam" id="PF20570"/>
    </source>
</evidence>
<evidence type="ECO:0000256" key="1">
    <source>
        <dbReference type="SAM" id="Coils"/>
    </source>
</evidence>
<proteinExistence type="predicted"/>
<dbReference type="InterPro" id="IPR046706">
    <property type="entry name" value="DUF6779"/>
</dbReference>
<dbReference type="Pfam" id="PF20570">
    <property type="entry name" value="DUF6779"/>
    <property type="match status" value="1"/>
</dbReference>
<feature type="compositionally biased region" description="Pro residues" evidence="2">
    <location>
        <begin position="247"/>
        <end position="297"/>
    </location>
</feature>
<protein>
    <recommendedName>
        <fullName evidence="4">DUF6779 domain-containing protein</fullName>
    </recommendedName>
</protein>
<evidence type="ECO:0000256" key="2">
    <source>
        <dbReference type="SAM" id="MobiDB-lite"/>
    </source>
</evidence>
<dbReference type="EMBL" id="JAAXPJ010000004">
    <property type="protein sequence ID" value="NKZ11678.1"/>
    <property type="molecule type" value="Genomic_DNA"/>
</dbReference>
<keyword evidence="3" id="KW-1133">Transmembrane helix</keyword>
<feature type="domain" description="DUF6779" evidence="4">
    <location>
        <begin position="54"/>
        <end position="160"/>
    </location>
</feature>
<reference evidence="5 6" key="1">
    <citation type="submission" date="2020-04" db="EMBL/GenBank/DDBJ databases">
        <title>MicrobeNet Type strains.</title>
        <authorList>
            <person name="Nicholson A.C."/>
        </authorList>
    </citation>
    <scope>NUCLEOTIDE SEQUENCE [LARGE SCALE GENOMIC DNA]</scope>
    <source>
        <strain evidence="5 6">ATCC 700731</strain>
    </source>
</reference>
<dbReference type="AlphaFoldDB" id="A0A7X6RVT4"/>
<name>A0A7X6RVT4_9MYCO</name>
<feature type="transmembrane region" description="Helical" evidence="3">
    <location>
        <begin position="53"/>
        <end position="75"/>
    </location>
</feature>
<feature type="region of interest" description="Disordered" evidence="2">
    <location>
        <begin position="183"/>
        <end position="516"/>
    </location>
</feature>
<dbReference type="Proteomes" id="UP000518188">
    <property type="component" value="Unassembled WGS sequence"/>
</dbReference>
<feature type="coiled-coil region" evidence="1">
    <location>
        <begin position="117"/>
        <end position="151"/>
    </location>
</feature>
<gene>
    <name evidence="5" type="ORF">HGA11_11865</name>
</gene>
<organism evidence="5 6">
    <name type="scientific">Mycolicibacterium septicum DSM 44393</name>
    <dbReference type="NCBI Taxonomy" id="1341646"/>
    <lineage>
        <taxon>Bacteria</taxon>
        <taxon>Bacillati</taxon>
        <taxon>Actinomycetota</taxon>
        <taxon>Actinomycetes</taxon>
        <taxon>Mycobacteriales</taxon>
        <taxon>Mycobacteriaceae</taxon>
        <taxon>Mycolicibacterium</taxon>
    </lineage>
</organism>
<sequence length="516" mass="56127">MTGDGYSRRMTVLPRGGRPRRGGRRPGWLLLTVLLVLAILASSALVFTDRVELLKLAVILALWAAVVAAFVSVIYRRQSDLDQAKARDLKFVYDLQLDREISARREYELTVETQLRRELASELRAQAADEVAALRSELAALRANLEILFDTDLVHRPAIETDKSAVRTAGRVTASRLDVPPVEVTDIRTSRTEESPIIDVPAEPHPPENDWATSGGAHRLPSRPMPAGEQPRRRRRQQDAARQPEPQRQPEPPRQPEPQPQPRPEPQPVSRPEPQPAPRPEPRPEPQPQPQPRPEPQPAARRQPEPPSTWAPPPPPPAMPPMQPSPTIEAPEPEPVSTPAPAAEPAATGWQPAPAEGQWIPAGAPGSNWAAPVAQNGTSAEYVGRRRAPDSTPEETSAPAPEPAPEPIPEPAPEPIPTPAPAMSAGQAPEPPPRGRHSAAAETSDPGRPEPAQPSPALATESSQPPEPPRRGSRHRSEPEPEPANGHHADGQSVNELLARFQSAPAEGGRRRRRDE</sequence>
<keyword evidence="1" id="KW-0175">Coiled coil</keyword>
<feature type="compositionally biased region" description="Basic and acidic residues" evidence="2">
    <location>
        <begin position="185"/>
        <end position="194"/>
    </location>
</feature>
<keyword evidence="3" id="KW-0472">Membrane</keyword>
<evidence type="ECO:0000313" key="5">
    <source>
        <dbReference type="EMBL" id="NKZ11678.1"/>
    </source>
</evidence>
<evidence type="ECO:0000256" key="3">
    <source>
        <dbReference type="SAM" id="Phobius"/>
    </source>
</evidence>
<feature type="transmembrane region" description="Helical" evidence="3">
    <location>
        <begin position="28"/>
        <end position="47"/>
    </location>
</feature>
<feature type="compositionally biased region" description="Pro residues" evidence="2">
    <location>
        <begin position="400"/>
        <end position="420"/>
    </location>
</feature>
<feature type="region of interest" description="Disordered" evidence="2">
    <location>
        <begin position="1"/>
        <end position="20"/>
    </location>
</feature>
<accession>A0A7X6RVT4</accession>
<keyword evidence="3" id="KW-0812">Transmembrane</keyword>
<feature type="compositionally biased region" description="Pro residues" evidence="2">
    <location>
        <begin position="305"/>
        <end position="324"/>
    </location>
</feature>
<feature type="compositionally biased region" description="Basic and acidic residues" evidence="2">
    <location>
        <begin position="475"/>
        <end position="490"/>
    </location>
</feature>